<organism evidence="3 4">
    <name type="scientific">Mytilus edulis</name>
    <name type="common">Blue mussel</name>
    <dbReference type="NCBI Taxonomy" id="6550"/>
    <lineage>
        <taxon>Eukaryota</taxon>
        <taxon>Metazoa</taxon>
        <taxon>Spiralia</taxon>
        <taxon>Lophotrochozoa</taxon>
        <taxon>Mollusca</taxon>
        <taxon>Bivalvia</taxon>
        <taxon>Autobranchia</taxon>
        <taxon>Pteriomorphia</taxon>
        <taxon>Mytilida</taxon>
        <taxon>Mytiloidea</taxon>
        <taxon>Mytilidae</taxon>
        <taxon>Mytilinae</taxon>
        <taxon>Mytilus</taxon>
    </lineage>
</organism>
<feature type="compositionally biased region" description="Acidic residues" evidence="2">
    <location>
        <begin position="288"/>
        <end position="303"/>
    </location>
</feature>
<dbReference type="EMBL" id="CAJPWZ010000163">
    <property type="protein sequence ID" value="CAG2187290.1"/>
    <property type="molecule type" value="Genomic_DNA"/>
</dbReference>
<evidence type="ECO:0000313" key="3">
    <source>
        <dbReference type="EMBL" id="CAG2187290.1"/>
    </source>
</evidence>
<evidence type="ECO:0000256" key="1">
    <source>
        <dbReference type="SAM" id="Coils"/>
    </source>
</evidence>
<gene>
    <name evidence="3" type="ORF">MEDL_2775</name>
</gene>
<name>A0A8S3PWV9_MYTED</name>
<evidence type="ECO:0000256" key="2">
    <source>
        <dbReference type="SAM" id="MobiDB-lite"/>
    </source>
</evidence>
<reference evidence="3" key="1">
    <citation type="submission" date="2021-03" db="EMBL/GenBank/DDBJ databases">
        <authorList>
            <person name="Bekaert M."/>
        </authorList>
    </citation>
    <scope>NUCLEOTIDE SEQUENCE</scope>
</reference>
<feature type="coiled-coil region" evidence="1">
    <location>
        <begin position="200"/>
        <end position="241"/>
    </location>
</feature>
<comment type="caution">
    <text evidence="3">The sequence shown here is derived from an EMBL/GenBank/DDBJ whole genome shotgun (WGS) entry which is preliminary data.</text>
</comment>
<feature type="region of interest" description="Disordered" evidence="2">
    <location>
        <begin position="273"/>
        <end position="303"/>
    </location>
</feature>
<dbReference type="AlphaFoldDB" id="A0A8S3PWV9"/>
<accession>A0A8S3PWV9</accession>
<keyword evidence="4" id="KW-1185">Reference proteome</keyword>
<dbReference type="Proteomes" id="UP000683360">
    <property type="component" value="Unassembled WGS sequence"/>
</dbReference>
<sequence length="303" mass="35221">MLEKLQWLALFQKNQQSPCKNDDCCSYSSLGNLSVMTIDKSLSYKILRYVCPLLISVNAISEIRNEIAHNQSGELSDMDLQTIWEKCKENILIIANNTDSVREFKDEIDMAKDRWIDTAATNKLLATLHEYRLGSEDHRKELEGINHAINELGSGQTNIIERLKIIDERLESKEAERNDQTNCEIIKKQKDDEFKKHEEYKEYKRTLETDEQNIKKREELLEKEKEQMHNHEQQMMKLLGRRNEVFDGCKKNGTGVTISQEISQRKALFKIHRKRSKKADNSGNALDFLEDEENATEPDAVDG</sequence>
<keyword evidence="1" id="KW-0175">Coiled coil</keyword>
<proteinExistence type="predicted"/>
<protein>
    <recommendedName>
        <fullName evidence="5">DZIP3-like HEPN domain-containing protein</fullName>
    </recommendedName>
</protein>
<evidence type="ECO:0008006" key="5">
    <source>
        <dbReference type="Google" id="ProtNLM"/>
    </source>
</evidence>
<evidence type="ECO:0000313" key="4">
    <source>
        <dbReference type="Proteomes" id="UP000683360"/>
    </source>
</evidence>